<name>A0A0J1B343_RHOIS</name>
<evidence type="ECO:0000313" key="1">
    <source>
        <dbReference type="EMBL" id="KLU01325.1"/>
    </source>
</evidence>
<reference evidence="1" key="1">
    <citation type="submission" date="2015-05" db="EMBL/GenBank/DDBJ databases">
        <title>Permanent draft genome of Rhodopirellula islandicus K833.</title>
        <authorList>
            <person name="Kizina J."/>
            <person name="Richter M."/>
            <person name="Glockner F.O."/>
            <person name="Harder J."/>
        </authorList>
    </citation>
    <scope>NUCLEOTIDE SEQUENCE [LARGE SCALE GENOMIC DNA]</scope>
    <source>
        <strain evidence="1">K833</strain>
    </source>
</reference>
<dbReference type="STRING" id="595434.RISK_006481"/>
<organism evidence="1 2">
    <name type="scientific">Rhodopirellula islandica</name>
    <dbReference type="NCBI Taxonomy" id="595434"/>
    <lineage>
        <taxon>Bacteria</taxon>
        <taxon>Pseudomonadati</taxon>
        <taxon>Planctomycetota</taxon>
        <taxon>Planctomycetia</taxon>
        <taxon>Pirellulales</taxon>
        <taxon>Pirellulaceae</taxon>
        <taxon>Rhodopirellula</taxon>
    </lineage>
</organism>
<dbReference type="EMBL" id="LECT01000054">
    <property type="protein sequence ID" value="KLU01325.1"/>
    <property type="molecule type" value="Genomic_DNA"/>
</dbReference>
<dbReference type="AlphaFoldDB" id="A0A0J1B343"/>
<evidence type="ECO:0000313" key="2">
    <source>
        <dbReference type="Proteomes" id="UP000036367"/>
    </source>
</evidence>
<dbReference type="Proteomes" id="UP000036367">
    <property type="component" value="Unassembled WGS sequence"/>
</dbReference>
<comment type="caution">
    <text evidence="1">The sequence shown here is derived from an EMBL/GenBank/DDBJ whole genome shotgun (WGS) entry which is preliminary data.</text>
</comment>
<keyword evidence="2" id="KW-1185">Reference proteome</keyword>
<accession>A0A0J1B343</accession>
<proteinExistence type="predicted"/>
<sequence>MIDSTTTGASQWEHPFFVRRNDSAFPWAAKSFGLTLLWTAQVLSHDFAPTGGGPSGF</sequence>
<gene>
    <name evidence="1" type="ORF">RISK_006481</name>
</gene>
<dbReference type="PATRIC" id="fig|595434.4.peg.6165"/>
<protein>
    <submittedName>
        <fullName evidence="1">Uncharacterized protein</fullName>
    </submittedName>
</protein>